<evidence type="ECO:0000313" key="13">
    <source>
        <dbReference type="EMBL" id="CAD6991221.1"/>
    </source>
</evidence>
<proteinExistence type="inferred from homology"/>
<keyword evidence="3" id="KW-0813">Transport</keyword>
<gene>
    <name evidence="13" type="ORF">CCAP1982_LOCUS159</name>
</gene>
<dbReference type="KEGG" id="ccat:101459559"/>
<feature type="transmembrane region" description="Helical" evidence="12">
    <location>
        <begin position="204"/>
        <end position="231"/>
    </location>
</feature>
<sequence>MATVNATLESVVHQFRHFSFGTIDYAVFIVLLSISLLIGIYFGFFGHGADNTEEYLLGGKRMKTIPIAISLVASQLSAAAMMTIPAEMYSFGISWFFSIASMALITPVLCWVIIPVFYNNNISNCYEYLELRFNRNTRHLLTFAFVFTIFLLLPVYIFVPSLAFSQVTGLNIHLINAFICSICVIYTMLGGIKAVVWTDVVQGALMIGSVALVCVLGTIKVGGVGEVLNIASKGSRLDVSFSFDATTRATFWNTSISGFILWTAYVGLNQSCVQRIVALPTLGHVKRSLMFFGAGVIVIMLFNCFVGIAMYALYHDCDPITLGYVQKADKMMPFFVEDIAGHLIGVPGIFISSVFSAALSTMSANLNALAGIVYLDYIKPYIKHTERKANYIMRGFICACGVYSIVGGLVVEQFSSILQLIYSIGGVTMGAVFGVYVLGMLVPRVHGRAALWSVIASMVSMLVIIGGAQNRLHYTSLPFSIEECSQENINKSIFSNSTSALGNLPNSAESESFCLFDLSFNWYVTIGCLIVFLVAIPLSYILPAEKDYKLNIKLLSPVLHPFLNYNIVDMDELPELKTVKEF</sequence>
<dbReference type="GO" id="GO:0015293">
    <property type="term" value="F:symporter activity"/>
    <property type="evidence" value="ECO:0007669"/>
    <property type="project" value="TreeGrafter"/>
</dbReference>
<evidence type="ECO:0000256" key="5">
    <source>
        <dbReference type="ARBA" id="ARBA00022692"/>
    </source>
</evidence>
<reference evidence="13" key="1">
    <citation type="submission" date="2020-11" db="EMBL/GenBank/DDBJ databases">
        <authorList>
            <person name="Whitehead M."/>
        </authorList>
    </citation>
    <scope>NUCLEOTIDE SEQUENCE</scope>
    <source>
        <strain evidence="13">EGII</strain>
    </source>
</reference>
<feature type="transmembrane region" description="Helical" evidence="12">
    <location>
        <begin position="171"/>
        <end position="192"/>
    </location>
</feature>
<keyword evidence="7" id="KW-0915">Sodium</keyword>
<dbReference type="EMBL" id="CAJHJT010000001">
    <property type="protein sequence ID" value="CAD6991221.1"/>
    <property type="molecule type" value="Genomic_DNA"/>
</dbReference>
<dbReference type="Proteomes" id="UP000606786">
    <property type="component" value="Unassembled WGS sequence"/>
</dbReference>
<keyword evidence="6 12" id="KW-1133">Transmembrane helix</keyword>
<feature type="transmembrane region" description="Helical" evidence="12">
    <location>
        <begin position="289"/>
        <end position="314"/>
    </location>
</feature>
<keyword evidence="10" id="KW-0739">Sodium transport</keyword>
<keyword evidence="4" id="KW-1003">Cell membrane</keyword>
<keyword evidence="5 12" id="KW-0812">Transmembrane</keyword>
<feature type="transmembrane region" description="Helical" evidence="12">
    <location>
        <begin position="339"/>
        <end position="359"/>
    </location>
</feature>
<comment type="caution">
    <text evidence="13">The sequence shown here is derived from an EMBL/GenBank/DDBJ whole genome shotgun (WGS) entry which is preliminary data.</text>
</comment>
<feature type="transmembrane region" description="Helical" evidence="12">
    <location>
        <begin position="251"/>
        <end position="268"/>
    </location>
</feature>
<evidence type="ECO:0000256" key="3">
    <source>
        <dbReference type="ARBA" id="ARBA00022448"/>
    </source>
</evidence>
<dbReference type="AlphaFoldDB" id="A0A811TY99"/>
<dbReference type="InterPro" id="IPR038377">
    <property type="entry name" value="Na/Glc_symporter_sf"/>
</dbReference>
<comment type="subcellular location">
    <subcellularLocation>
        <location evidence="1">Cell membrane</location>
        <topology evidence="1">Multi-pass membrane protein</topology>
    </subcellularLocation>
</comment>
<protein>
    <submittedName>
        <fullName evidence="13">(Mediterranean fruit fly) hypothetical protein</fullName>
    </submittedName>
</protein>
<dbReference type="PANTHER" id="PTHR42985">
    <property type="entry name" value="SODIUM-COUPLED MONOCARBOXYLATE TRANSPORTER"/>
    <property type="match status" value="1"/>
</dbReference>
<keyword evidence="9 12" id="KW-0472">Membrane</keyword>
<dbReference type="PANTHER" id="PTHR42985:SF46">
    <property type="entry name" value="FI02923P-RELATED"/>
    <property type="match status" value="1"/>
</dbReference>
<accession>A0A811TY99</accession>
<evidence type="ECO:0000256" key="2">
    <source>
        <dbReference type="ARBA" id="ARBA00006434"/>
    </source>
</evidence>
<feature type="transmembrane region" description="Helical" evidence="12">
    <location>
        <begin position="25"/>
        <end position="44"/>
    </location>
</feature>
<evidence type="ECO:0000256" key="9">
    <source>
        <dbReference type="ARBA" id="ARBA00023136"/>
    </source>
</evidence>
<dbReference type="PROSITE" id="PS50283">
    <property type="entry name" value="NA_SOLUT_SYMP_3"/>
    <property type="match status" value="1"/>
</dbReference>
<dbReference type="GO" id="GO:0006814">
    <property type="term" value="P:sodium ion transport"/>
    <property type="evidence" value="ECO:0007669"/>
    <property type="project" value="UniProtKB-KW"/>
</dbReference>
<feature type="transmembrane region" description="Helical" evidence="12">
    <location>
        <begin position="520"/>
        <end position="542"/>
    </location>
</feature>
<comment type="similarity">
    <text evidence="2 11">Belongs to the sodium:solute symporter (SSF) (TC 2.A.21) family.</text>
</comment>
<evidence type="ECO:0000256" key="8">
    <source>
        <dbReference type="ARBA" id="ARBA00023065"/>
    </source>
</evidence>
<name>A0A811TY99_CERCA</name>
<feature type="transmembrane region" description="Helical" evidence="12">
    <location>
        <begin position="449"/>
        <end position="468"/>
    </location>
</feature>
<dbReference type="OrthoDB" id="6132759at2759"/>
<dbReference type="InterPro" id="IPR051163">
    <property type="entry name" value="Sodium:Solute_Symporter_SSF"/>
</dbReference>
<feature type="transmembrane region" description="Helical" evidence="12">
    <location>
        <begin position="417"/>
        <end position="442"/>
    </location>
</feature>
<evidence type="ECO:0000256" key="10">
    <source>
        <dbReference type="ARBA" id="ARBA00023201"/>
    </source>
</evidence>
<feature type="transmembrane region" description="Helical" evidence="12">
    <location>
        <begin position="92"/>
        <end position="118"/>
    </location>
</feature>
<evidence type="ECO:0000256" key="4">
    <source>
        <dbReference type="ARBA" id="ARBA00022475"/>
    </source>
</evidence>
<dbReference type="NCBIfam" id="TIGR00813">
    <property type="entry name" value="sss"/>
    <property type="match status" value="1"/>
</dbReference>
<evidence type="ECO:0000256" key="12">
    <source>
        <dbReference type="SAM" id="Phobius"/>
    </source>
</evidence>
<dbReference type="Pfam" id="PF00474">
    <property type="entry name" value="SSF"/>
    <property type="match status" value="1"/>
</dbReference>
<dbReference type="InterPro" id="IPR001734">
    <property type="entry name" value="Na/solute_symporter"/>
</dbReference>
<dbReference type="GO" id="GO:0005886">
    <property type="term" value="C:plasma membrane"/>
    <property type="evidence" value="ECO:0007669"/>
    <property type="project" value="UniProtKB-SubCell"/>
</dbReference>
<feature type="transmembrane region" description="Helical" evidence="12">
    <location>
        <begin position="139"/>
        <end position="159"/>
    </location>
</feature>
<evidence type="ECO:0000256" key="11">
    <source>
        <dbReference type="RuleBase" id="RU362091"/>
    </source>
</evidence>
<evidence type="ECO:0000256" key="6">
    <source>
        <dbReference type="ARBA" id="ARBA00022989"/>
    </source>
</evidence>
<keyword evidence="8" id="KW-0406">Ion transport</keyword>
<organism evidence="13 14">
    <name type="scientific">Ceratitis capitata</name>
    <name type="common">Mediterranean fruit fly</name>
    <name type="synonym">Tephritis capitata</name>
    <dbReference type="NCBI Taxonomy" id="7213"/>
    <lineage>
        <taxon>Eukaryota</taxon>
        <taxon>Metazoa</taxon>
        <taxon>Ecdysozoa</taxon>
        <taxon>Arthropoda</taxon>
        <taxon>Hexapoda</taxon>
        <taxon>Insecta</taxon>
        <taxon>Pterygota</taxon>
        <taxon>Neoptera</taxon>
        <taxon>Endopterygota</taxon>
        <taxon>Diptera</taxon>
        <taxon>Brachycera</taxon>
        <taxon>Muscomorpha</taxon>
        <taxon>Tephritoidea</taxon>
        <taxon>Tephritidae</taxon>
        <taxon>Ceratitis</taxon>
        <taxon>Ceratitis</taxon>
    </lineage>
</organism>
<evidence type="ECO:0000256" key="1">
    <source>
        <dbReference type="ARBA" id="ARBA00004651"/>
    </source>
</evidence>
<keyword evidence="14" id="KW-1185">Reference proteome</keyword>
<feature type="transmembrane region" description="Helical" evidence="12">
    <location>
        <begin position="391"/>
        <end position="411"/>
    </location>
</feature>
<dbReference type="Gene3D" id="1.20.1730.10">
    <property type="entry name" value="Sodium/glucose cotransporter"/>
    <property type="match status" value="1"/>
</dbReference>
<dbReference type="CDD" id="cd11492">
    <property type="entry name" value="SLC5sbd_NIS-SMVT"/>
    <property type="match status" value="1"/>
</dbReference>
<evidence type="ECO:0000256" key="7">
    <source>
        <dbReference type="ARBA" id="ARBA00023053"/>
    </source>
</evidence>
<evidence type="ECO:0000313" key="14">
    <source>
        <dbReference type="Proteomes" id="UP000606786"/>
    </source>
</evidence>
<feature type="transmembrane region" description="Helical" evidence="12">
    <location>
        <begin position="65"/>
        <end position="86"/>
    </location>
</feature>